<dbReference type="Gene3D" id="3.60.90.10">
    <property type="entry name" value="S-adenosylmethionine decarboxylase"/>
    <property type="match status" value="2"/>
</dbReference>
<keyword evidence="3" id="KW-0745">Spermidine biosynthesis</keyword>
<evidence type="ECO:0000256" key="1">
    <source>
        <dbReference type="ARBA" id="ARBA00004911"/>
    </source>
</evidence>
<accession>A0A023AY91</accession>
<comment type="similarity">
    <text evidence="2">Belongs to the eukaryotic AdoMetDC family.</text>
</comment>
<evidence type="ECO:0000256" key="5">
    <source>
        <dbReference type="SAM" id="MobiDB-lite"/>
    </source>
</evidence>
<dbReference type="InterPro" id="IPR016067">
    <property type="entry name" value="S-AdoMet_deCO2ase_core"/>
</dbReference>
<dbReference type="GO" id="GO:0004014">
    <property type="term" value="F:adenosylmethionine decarboxylase activity"/>
    <property type="evidence" value="ECO:0007669"/>
    <property type="project" value="UniProtKB-EC"/>
</dbReference>
<dbReference type="AlphaFoldDB" id="A0A023AY91"/>
<evidence type="ECO:0000256" key="2">
    <source>
        <dbReference type="ARBA" id="ARBA00008466"/>
    </source>
</evidence>
<keyword evidence="7" id="KW-1185">Reference proteome</keyword>
<dbReference type="SUPFAM" id="SSF56276">
    <property type="entry name" value="S-adenosylmethionine decarboxylase"/>
    <property type="match status" value="1"/>
</dbReference>
<dbReference type="GeneID" id="22915696"/>
<proteinExistence type="inferred from homology"/>
<dbReference type="UniPathway" id="UPA00331">
    <property type="reaction ID" value="UER00451"/>
</dbReference>
<dbReference type="GO" id="GO:0005829">
    <property type="term" value="C:cytosol"/>
    <property type="evidence" value="ECO:0007669"/>
    <property type="project" value="TreeGrafter"/>
</dbReference>
<dbReference type="VEuPathDB" id="CryptoDB:GNI_164490"/>
<dbReference type="GO" id="GO:0006597">
    <property type="term" value="P:spermine biosynthetic process"/>
    <property type="evidence" value="ECO:0007669"/>
    <property type="project" value="TreeGrafter"/>
</dbReference>
<dbReference type="RefSeq" id="XP_011133154.1">
    <property type="nucleotide sequence ID" value="XM_011134852.1"/>
</dbReference>
<dbReference type="EMBL" id="AFNH02001226">
    <property type="protein sequence ID" value="EZG43626.1"/>
    <property type="molecule type" value="Genomic_DNA"/>
</dbReference>
<sequence length="457" mass="50933">MSTEAIPFEGVEKRLVIQFARVHEDEALPFGEWSDEGLVKSPLSMSAAEWQSVLNEACCEVVSEVSQTNRSTGEVTRVYLLSESTLTVWKQGFLLKTCGRTTPFLALKAFLTRYSCSTLDHLNVSWMTYSRLNFLHPEFQIYPHRTFDEEQTFATEHFMPLAATLHACSLPAGRFVLHVLFYSRDRPGQQDLARSETYATLSDSARALTSPVSKLSSDPTGCDPSGSDPSGSDPVGSDPPSDDLGYLMNEVLMTRIRPDCVRCLTGYDNKQERDTSHEQASVLRDVLAAKSEHNVVDEFWFDPCGYSANVLFESEDGRHTEYFSTHISPEDCTSYASLEIGSCRPVASLLKQSQFALEPLVDCFDAQNLNVTRVLIVPSNHQASTHDYPLQTEQDVTTQVFANTDFTCLITHTASTGSSFIEPTTITRSTLKTSEMETSDCVHDISDDWVRGEQISV</sequence>
<keyword evidence="4" id="KW-0620">Polyamine biosynthesis</keyword>
<dbReference type="GO" id="GO:0008295">
    <property type="term" value="P:spermidine biosynthetic process"/>
    <property type="evidence" value="ECO:0007669"/>
    <property type="project" value="UniProtKB-KW"/>
</dbReference>
<dbReference type="EC" id="4.1.1.50" evidence="6"/>
<comment type="pathway">
    <text evidence="1">Amine and polyamine biosynthesis; S-adenosylmethioninamine biosynthesis; S-adenosylmethioninamine from S-adenosyl-L-methionine: step 1/1.</text>
</comment>
<dbReference type="PANTHER" id="PTHR11570">
    <property type="entry name" value="S-ADENOSYLMETHIONINE DECARBOXYLASE"/>
    <property type="match status" value="1"/>
</dbReference>
<dbReference type="Proteomes" id="UP000019763">
    <property type="component" value="Unassembled WGS sequence"/>
</dbReference>
<evidence type="ECO:0000313" key="6">
    <source>
        <dbReference type="EMBL" id="EZG43626.1"/>
    </source>
</evidence>
<protein>
    <submittedName>
        <fullName evidence="6">S-adenosylmethionine decarboxylase</fullName>
        <ecNumber evidence="6">4.1.1.50</ecNumber>
    </submittedName>
</protein>
<keyword evidence="6" id="KW-0456">Lyase</keyword>
<evidence type="ECO:0000313" key="7">
    <source>
        <dbReference type="Proteomes" id="UP000019763"/>
    </source>
</evidence>
<reference evidence="6" key="1">
    <citation type="submission" date="2013-12" db="EMBL/GenBank/DDBJ databases">
        <authorList>
            <person name="Omoto C.K."/>
            <person name="Sibley D."/>
            <person name="Venepally P."/>
            <person name="Hadjithomas M."/>
            <person name="Karamycheva S."/>
            <person name="Brunk B."/>
            <person name="Roos D."/>
            <person name="Caler E."/>
            <person name="Lorenzi H."/>
        </authorList>
    </citation>
    <scope>NUCLEOTIDE SEQUENCE</scope>
</reference>
<comment type="caution">
    <text evidence="6">The sequence shown here is derived from an EMBL/GenBank/DDBJ whole genome shotgun (WGS) entry which is preliminary data.</text>
</comment>
<dbReference type="InterPro" id="IPR048283">
    <property type="entry name" value="AdoMetDC-like"/>
</dbReference>
<dbReference type="PANTHER" id="PTHR11570:SF0">
    <property type="entry name" value="S-ADENOSYLMETHIONINE DECARBOXYLASE PROENZYME"/>
    <property type="match status" value="1"/>
</dbReference>
<feature type="compositionally biased region" description="Low complexity" evidence="5">
    <location>
        <begin position="216"/>
        <end position="243"/>
    </location>
</feature>
<evidence type="ECO:0000256" key="4">
    <source>
        <dbReference type="ARBA" id="ARBA00023115"/>
    </source>
</evidence>
<evidence type="ECO:0000256" key="3">
    <source>
        <dbReference type="ARBA" id="ARBA00023066"/>
    </source>
</evidence>
<organism evidence="6 7">
    <name type="scientific">Gregarina niphandrodes</name>
    <name type="common">Septate eugregarine</name>
    <dbReference type="NCBI Taxonomy" id="110365"/>
    <lineage>
        <taxon>Eukaryota</taxon>
        <taxon>Sar</taxon>
        <taxon>Alveolata</taxon>
        <taxon>Apicomplexa</taxon>
        <taxon>Conoidasida</taxon>
        <taxon>Gregarinasina</taxon>
        <taxon>Eugregarinorida</taxon>
        <taxon>Gregarinidae</taxon>
        <taxon>Gregarina</taxon>
    </lineage>
</organism>
<feature type="region of interest" description="Disordered" evidence="5">
    <location>
        <begin position="209"/>
        <end position="244"/>
    </location>
</feature>
<dbReference type="OrthoDB" id="5034579at2759"/>
<gene>
    <name evidence="6" type="ORF">GNI_164490</name>
</gene>
<name>A0A023AY91_GRENI</name>
<dbReference type="eggNOG" id="KOG0788">
    <property type="taxonomic scope" value="Eukaryota"/>
</dbReference>
<dbReference type="Pfam" id="PF01536">
    <property type="entry name" value="SAM_decarbox"/>
    <property type="match status" value="2"/>
</dbReference>